<dbReference type="EMBL" id="AFBQ01000165">
    <property type="protein sequence ID" value="EHY31412.1"/>
    <property type="molecule type" value="Genomic_DNA"/>
</dbReference>
<dbReference type="SUPFAM" id="SSF54862">
    <property type="entry name" value="4Fe-4S ferredoxins"/>
    <property type="match status" value="1"/>
</dbReference>
<dbReference type="PROSITE" id="PS51379">
    <property type="entry name" value="4FE4S_FER_2"/>
    <property type="match status" value="3"/>
</dbReference>
<keyword evidence="5" id="KW-0249">Electron transport</keyword>
<dbReference type="Proteomes" id="UP000004956">
    <property type="component" value="Unassembled WGS sequence"/>
</dbReference>
<dbReference type="RefSeq" id="WP_008542077.1">
    <property type="nucleotide sequence ID" value="NZ_JH604949.1"/>
</dbReference>
<dbReference type="GO" id="GO:0051539">
    <property type="term" value="F:4 iron, 4 sulfur cluster binding"/>
    <property type="evidence" value="ECO:0007669"/>
    <property type="project" value="UniProtKB-KW"/>
</dbReference>
<feature type="domain" description="4Fe-4S ferredoxin-type" evidence="8">
    <location>
        <begin position="79"/>
        <end position="108"/>
    </location>
</feature>
<keyword evidence="6" id="KW-0408">Iron</keyword>
<gene>
    <name evidence="9" type="ORF">HMPREF9440_01216</name>
</gene>
<dbReference type="HOGENOM" id="CLU_043374_1_0_4"/>
<dbReference type="PANTHER" id="PTHR43177:SF5">
    <property type="entry name" value="ANAEROBIC DIMETHYL SULFOXIDE REDUCTASE CHAIN B-RELATED"/>
    <property type="match status" value="1"/>
</dbReference>
<dbReference type="GO" id="GO:0046872">
    <property type="term" value="F:metal ion binding"/>
    <property type="evidence" value="ECO:0007669"/>
    <property type="project" value="UniProtKB-KW"/>
</dbReference>
<keyword evidence="10" id="KW-1185">Reference proteome</keyword>
<dbReference type="PATRIC" id="fig|762967.3.peg.962"/>
<name>H3KEQ1_9BURK</name>
<comment type="caution">
    <text evidence="9">The sequence shown here is derived from an EMBL/GenBank/DDBJ whole genome shotgun (WGS) entry which is preliminary data.</text>
</comment>
<evidence type="ECO:0000256" key="5">
    <source>
        <dbReference type="ARBA" id="ARBA00022982"/>
    </source>
</evidence>
<dbReference type="OrthoDB" id="9779457at2"/>
<evidence type="ECO:0000256" key="7">
    <source>
        <dbReference type="ARBA" id="ARBA00023014"/>
    </source>
</evidence>
<evidence type="ECO:0000259" key="8">
    <source>
        <dbReference type="PROSITE" id="PS51379"/>
    </source>
</evidence>
<dbReference type="InterPro" id="IPR017896">
    <property type="entry name" value="4Fe4S_Fe-S-bd"/>
</dbReference>
<evidence type="ECO:0000256" key="4">
    <source>
        <dbReference type="ARBA" id="ARBA00022737"/>
    </source>
</evidence>
<keyword evidence="1" id="KW-0813">Transport</keyword>
<proteinExistence type="predicted"/>
<dbReference type="Pfam" id="PF13247">
    <property type="entry name" value="Fer4_11"/>
    <property type="match status" value="2"/>
</dbReference>
<reference evidence="9 10" key="1">
    <citation type="submission" date="2011-11" db="EMBL/GenBank/DDBJ databases">
        <authorList>
            <person name="Weinstock G."/>
            <person name="Sodergren E."/>
            <person name="Clifton S."/>
            <person name="Fulton L."/>
            <person name="Fulton B."/>
            <person name="Courtney L."/>
            <person name="Fronick C."/>
            <person name="Harrison M."/>
            <person name="Strong C."/>
            <person name="Farmer C."/>
            <person name="Delahaunty K."/>
            <person name="Markovic C."/>
            <person name="Hall O."/>
            <person name="Minx P."/>
            <person name="Tomlinson C."/>
            <person name="Mitreva M."/>
            <person name="Hou S."/>
            <person name="Chen J."/>
            <person name="Wollam A."/>
            <person name="Pepin K.H."/>
            <person name="Johnson M."/>
            <person name="Bhonagiri V."/>
            <person name="Zhang X."/>
            <person name="Suruliraj S."/>
            <person name="Warren W."/>
            <person name="Chinwalla A."/>
            <person name="Mardis E.R."/>
            <person name="Wilson R.K."/>
        </authorList>
    </citation>
    <scope>NUCLEOTIDE SEQUENCE [LARGE SCALE GENOMIC DNA]</scope>
    <source>
        <strain evidence="9 10">YIT 11816</strain>
    </source>
</reference>
<evidence type="ECO:0000256" key="6">
    <source>
        <dbReference type="ARBA" id="ARBA00023004"/>
    </source>
</evidence>
<sequence length="213" mass="23629">MAKYGILFNVDRCIACQACFVACKEENQVHPGMAWVRINRIEDPKARVISYFRSSCQHCEDPACMKVCPVKAVSKGAFGEVLVDSKKCIGCRMCLAACPYGVPQFNDAKVTNYFGDKAPLVERELEPWQRREPGKAEHCTLCTHRLAEGRKPACVEYCSTGALELVDFEALTPEQKKRVEAARMMTAAAGTNPKVRYLSTHVDFSKVSTKPAG</sequence>
<dbReference type="PANTHER" id="PTHR43177">
    <property type="entry name" value="PROTEIN NRFC"/>
    <property type="match status" value="1"/>
</dbReference>
<dbReference type="STRING" id="762967.HMPREF9440_01216"/>
<dbReference type="PROSITE" id="PS00198">
    <property type="entry name" value="4FE4S_FER_1"/>
    <property type="match status" value="1"/>
</dbReference>
<dbReference type="InterPro" id="IPR017900">
    <property type="entry name" value="4Fe4S_Fe_S_CS"/>
</dbReference>
<feature type="domain" description="4Fe-4S ferredoxin-type" evidence="8">
    <location>
        <begin position="47"/>
        <end position="78"/>
    </location>
</feature>
<protein>
    <submittedName>
        <fullName evidence="9">4Fe-4S binding domain protein</fullName>
    </submittedName>
</protein>
<organism evidence="9 10">
    <name type="scientific">Sutterella parvirubra YIT 11816</name>
    <dbReference type="NCBI Taxonomy" id="762967"/>
    <lineage>
        <taxon>Bacteria</taxon>
        <taxon>Pseudomonadati</taxon>
        <taxon>Pseudomonadota</taxon>
        <taxon>Betaproteobacteria</taxon>
        <taxon>Burkholderiales</taxon>
        <taxon>Sutterellaceae</taxon>
        <taxon>Sutterella</taxon>
    </lineage>
</organism>
<dbReference type="InterPro" id="IPR050954">
    <property type="entry name" value="ET_IronSulfur_Cluster-Binding"/>
</dbReference>
<evidence type="ECO:0000256" key="1">
    <source>
        <dbReference type="ARBA" id="ARBA00022448"/>
    </source>
</evidence>
<dbReference type="Gene3D" id="3.30.70.20">
    <property type="match status" value="2"/>
</dbReference>
<accession>H3KEQ1</accession>
<evidence type="ECO:0000313" key="9">
    <source>
        <dbReference type="EMBL" id="EHY31412.1"/>
    </source>
</evidence>
<dbReference type="AlphaFoldDB" id="H3KEQ1"/>
<keyword evidence="3" id="KW-0479">Metal-binding</keyword>
<evidence type="ECO:0000256" key="3">
    <source>
        <dbReference type="ARBA" id="ARBA00022723"/>
    </source>
</evidence>
<keyword evidence="7" id="KW-0411">Iron-sulfur</keyword>
<keyword evidence="2" id="KW-0004">4Fe-4S</keyword>
<evidence type="ECO:0000256" key="2">
    <source>
        <dbReference type="ARBA" id="ARBA00022485"/>
    </source>
</evidence>
<feature type="domain" description="4Fe-4S ferredoxin-type" evidence="8">
    <location>
        <begin position="4"/>
        <end position="34"/>
    </location>
</feature>
<keyword evidence="4" id="KW-0677">Repeat</keyword>
<evidence type="ECO:0000313" key="10">
    <source>
        <dbReference type="Proteomes" id="UP000004956"/>
    </source>
</evidence>